<organism evidence="2 3">
    <name type="scientific">Pelobates cultripes</name>
    <name type="common">Western spadefoot toad</name>
    <dbReference type="NCBI Taxonomy" id="61616"/>
    <lineage>
        <taxon>Eukaryota</taxon>
        <taxon>Metazoa</taxon>
        <taxon>Chordata</taxon>
        <taxon>Craniata</taxon>
        <taxon>Vertebrata</taxon>
        <taxon>Euteleostomi</taxon>
        <taxon>Amphibia</taxon>
        <taxon>Batrachia</taxon>
        <taxon>Anura</taxon>
        <taxon>Pelobatoidea</taxon>
        <taxon>Pelobatidae</taxon>
        <taxon>Pelobates</taxon>
    </lineage>
</organism>
<dbReference type="EMBL" id="OW240921">
    <property type="protein sequence ID" value="CAH2319099.1"/>
    <property type="molecule type" value="Genomic_DNA"/>
</dbReference>
<keyword evidence="3" id="KW-1185">Reference proteome</keyword>
<proteinExistence type="predicted"/>
<sequence length="90" mass="10234">MARAGPQPLQKPYSCPDWTRAEHQKHAGNDKQMEEFSHHRPRSPPLHKLAPHKLGLPQARSTEGWSVRILLGIRHNNYCAQKPQSLRGIG</sequence>
<feature type="compositionally biased region" description="Basic and acidic residues" evidence="1">
    <location>
        <begin position="19"/>
        <end position="38"/>
    </location>
</feature>
<dbReference type="AlphaFoldDB" id="A0AAD1WQK9"/>
<gene>
    <name evidence="2" type="ORF">PECUL_23A015148</name>
</gene>
<evidence type="ECO:0000256" key="1">
    <source>
        <dbReference type="SAM" id="MobiDB-lite"/>
    </source>
</evidence>
<name>A0AAD1WQK9_PELCU</name>
<feature type="region of interest" description="Disordered" evidence="1">
    <location>
        <begin position="1"/>
        <end position="51"/>
    </location>
</feature>
<protein>
    <submittedName>
        <fullName evidence="2">Uncharacterized protein</fullName>
    </submittedName>
</protein>
<evidence type="ECO:0000313" key="3">
    <source>
        <dbReference type="Proteomes" id="UP001295444"/>
    </source>
</evidence>
<dbReference type="Proteomes" id="UP001295444">
    <property type="component" value="Chromosome 10"/>
</dbReference>
<evidence type="ECO:0000313" key="2">
    <source>
        <dbReference type="EMBL" id="CAH2319099.1"/>
    </source>
</evidence>
<reference evidence="2" key="1">
    <citation type="submission" date="2022-03" db="EMBL/GenBank/DDBJ databases">
        <authorList>
            <person name="Alioto T."/>
            <person name="Alioto T."/>
            <person name="Gomez Garrido J."/>
        </authorList>
    </citation>
    <scope>NUCLEOTIDE SEQUENCE</scope>
</reference>
<accession>A0AAD1WQK9</accession>